<dbReference type="Proteomes" id="UP001060215">
    <property type="component" value="Chromosome 1"/>
</dbReference>
<dbReference type="EMBL" id="CM045758">
    <property type="protein sequence ID" value="KAI8030911.1"/>
    <property type="molecule type" value="Genomic_DNA"/>
</dbReference>
<keyword evidence="2" id="KW-1185">Reference proteome</keyword>
<evidence type="ECO:0000313" key="1">
    <source>
        <dbReference type="EMBL" id="KAI8030911.1"/>
    </source>
</evidence>
<organism evidence="1 2">
    <name type="scientific">Camellia lanceoleosa</name>
    <dbReference type="NCBI Taxonomy" id="1840588"/>
    <lineage>
        <taxon>Eukaryota</taxon>
        <taxon>Viridiplantae</taxon>
        <taxon>Streptophyta</taxon>
        <taxon>Embryophyta</taxon>
        <taxon>Tracheophyta</taxon>
        <taxon>Spermatophyta</taxon>
        <taxon>Magnoliopsida</taxon>
        <taxon>eudicotyledons</taxon>
        <taxon>Gunneridae</taxon>
        <taxon>Pentapetalae</taxon>
        <taxon>asterids</taxon>
        <taxon>Ericales</taxon>
        <taxon>Theaceae</taxon>
        <taxon>Camellia</taxon>
    </lineage>
</organism>
<reference evidence="1 2" key="1">
    <citation type="journal article" date="2022" name="Plant J.">
        <title>Chromosome-level genome of Camellia lanceoleosa provides a valuable resource for understanding genome evolution and self-incompatibility.</title>
        <authorList>
            <person name="Gong W."/>
            <person name="Xiao S."/>
            <person name="Wang L."/>
            <person name="Liao Z."/>
            <person name="Chang Y."/>
            <person name="Mo W."/>
            <person name="Hu G."/>
            <person name="Li W."/>
            <person name="Zhao G."/>
            <person name="Zhu H."/>
            <person name="Hu X."/>
            <person name="Ji K."/>
            <person name="Xiang X."/>
            <person name="Song Q."/>
            <person name="Yuan D."/>
            <person name="Jin S."/>
            <person name="Zhang L."/>
        </authorList>
    </citation>
    <scope>NUCLEOTIDE SEQUENCE [LARGE SCALE GENOMIC DNA]</scope>
    <source>
        <strain evidence="1">SQ_2022a</strain>
    </source>
</reference>
<accession>A0ACC0J340</accession>
<name>A0ACC0J340_9ERIC</name>
<sequence>MEVVESSSSFSLSALDRIHQLPGQPQVSYQQFSGYVTVDAKKQKALVFEAESNPASKPLVIWLNEGGMDLIAIIRASGRISHARGLNVPSSGIVGEQFIEKIRRATKRHLSSKIDRVDRTLDESAELTATTREEVSELRGEIQAICVDVQPVHHVVRTVLVIASMADVEASGGYYMAMAAGVIVAEDLTLTGSIDVVTGRSYFIWVSV</sequence>
<proteinExistence type="predicted"/>
<gene>
    <name evidence="1" type="ORF">LOK49_LG01G00392</name>
</gene>
<protein>
    <submittedName>
        <fullName evidence="1">Uncharacterized protein</fullName>
    </submittedName>
</protein>
<evidence type="ECO:0000313" key="2">
    <source>
        <dbReference type="Proteomes" id="UP001060215"/>
    </source>
</evidence>
<comment type="caution">
    <text evidence="1">The sequence shown here is derived from an EMBL/GenBank/DDBJ whole genome shotgun (WGS) entry which is preliminary data.</text>
</comment>